<accession>A0A074W8K9</accession>
<keyword evidence="2" id="KW-1185">Reference proteome</keyword>
<name>A0A074W8K9_AURM1</name>
<organism evidence="1 2">
    <name type="scientific">Aureobasidium melanogenum (strain CBS 110374)</name>
    <name type="common">Aureobasidium pullulans var. melanogenum</name>
    <dbReference type="NCBI Taxonomy" id="1043003"/>
    <lineage>
        <taxon>Eukaryota</taxon>
        <taxon>Fungi</taxon>
        <taxon>Dikarya</taxon>
        <taxon>Ascomycota</taxon>
        <taxon>Pezizomycotina</taxon>
        <taxon>Dothideomycetes</taxon>
        <taxon>Dothideomycetidae</taxon>
        <taxon>Dothideales</taxon>
        <taxon>Saccotheciaceae</taxon>
        <taxon>Aureobasidium</taxon>
    </lineage>
</organism>
<proteinExistence type="predicted"/>
<evidence type="ECO:0000313" key="1">
    <source>
        <dbReference type="EMBL" id="KEQ66257.1"/>
    </source>
</evidence>
<reference evidence="1 2" key="1">
    <citation type="journal article" date="2014" name="BMC Genomics">
        <title>Genome sequencing of four Aureobasidium pullulans varieties: biotechnological potential, stress tolerance, and description of new species.</title>
        <authorList>
            <person name="Gostin Ar C."/>
            <person name="Ohm R.A."/>
            <person name="Kogej T."/>
            <person name="Sonjak S."/>
            <person name="Turk M."/>
            <person name="Zajc J."/>
            <person name="Zalar P."/>
            <person name="Grube M."/>
            <person name="Sun H."/>
            <person name="Han J."/>
            <person name="Sharma A."/>
            <person name="Chiniquy J."/>
            <person name="Ngan C.Y."/>
            <person name="Lipzen A."/>
            <person name="Barry K."/>
            <person name="Grigoriev I.V."/>
            <person name="Gunde-Cimerman N."/>
        </authorList>
    </citation>
    <scope>NUCLEOTIDE SEQUENCE [LARGE SCALE GENOMIC DNA]</scope>
    <source>
        <strain evidence="1 2">CBS 110374</strain>
    </source>
</reference>
<dbReference type="AlphaFoldDB" id="A0A074W8K9"/>
<sequence>MLSTNIHVQPRGRNIIPSTFPRLKRHRRIAPPASTYPVHEPAISRTTKTIRTEVLPLLYAPGTPISYTFHSCSAALIRRTLHRIHAEDIPLKFHLSALTFSLPEELDDNGLAISWLISLAICLAWCLYPTSSNTEVIVTEPEVRAKEPYVAVNETEPPVRSEKVEFTTATDSLSRGTDAGLSTTATELVTFFLEFTSGLPAEEMKTEEQVIFALADFLHAKDDKCKNCILWRSAWKECLRRIYGADIAKSMAKEREFEPNGAPKN</sequence>
<dbReference type="Proteomes" id="UP000030672">
    <property type="component" value="Unassembled WGS sequence"/>
</dbReference>
<dbReference type="RefSeq" id="XP_040883280.1">
    <property type="nucleotide sequence ID" value="XM_041019929.1"/>
</dbReference>
<protein>
    <submittedName>
        <fullName evidence="1">Uncharacterized protein</fullName>
    </submittedName>
</protein>
<dbReference type="GeneID" id="63913302"/>
<dbReference type="HOGENOM" id="CLU_1065521_0_0_1"/>
<dbReference type="EMBL" id="KL584825">
    <property type="protein sequence ID" value="KEQ66257.1"/>
    <property type="molecule type" value="Genomic_DNA"/>
</dbReference>
<evidence type="ECO:0000313" key="2">
    <source>
        <dbReference type="Proteomes" id="UP000030672"/>
    </source>
</evidence>
<gene>
    <name evidence="1" type="ORF">M437DRAFT_39001</name>
</gene>